<sequence length="70" mass="7827">MELQIGEWKGKEEFDVGTKVLLSIQLVEDVSYGININSIEQNATKASSEKLVEHETDMRPVKSTVEPPPL</sequence>
<evidence type="ECO:0000313" key="2">
    <source>
        <dbReference type="EMBL" id="MBA0743248.1"/>
    </source>
</evidence>
<comment type="caution">
    <text evidence="2">The sequence shown here is derived from an EMBL/GenBank/DDBJ whole genome shotgun (WGS) entry which is preliminary data.</text>
</comment>
<reference evidence="2 3" key="1">
    <citation type="journal article" date="2019" name="Genome Biol. Evol.">
        <title>Insights into the evolution of the New World diploid cottons (Gossypium, subgenus Houzingenia) based on genome sequencing.</title>
        <authorList>
            <person name="Grover C.E."/>
            <person name="Arick M.A. 2nd"/>
            <person name="Thrash A."/>
            <person name="Conover J.L."/>
            <person name="Sanders W.S."/>
            <person name="Peterson D.G."/>
            <person name="Frelichowski J.E."/>
            <person name="Scheffler J.A."/>
            <person name="Scheffler B.E."/>
            <person name="Wendel J.F."/>
        </authorList>
    </citation>
    <scope>NUCLEOTIDE SEQUENCE [LARGE SCALE GENOMIC DNA]</scope>
    <source>
        <strain evidence="2">5</strain>
        <tissue evidence="2">Leaf</tissue>
    </source>
</reference>
<dbReference type="OrthoDB" id="10398385at2759"/>
<dbReference type="Proteomes" id="UP000593579">
    <property type="component" value="Unassembled WGS sequence"/>
</dbReference>
<evidence type="ECO:0000256" key="1">
    <source>
        <dbReference type="SAM" id="MobiDB-lite"/>
    </source>
</evidence>
<accession>A0A7J9C4E0</accession>
<dbReference type="AlphaFoldDB" id="A0A7J9C4E0"/>
<organism evidence="2 3">
    <name type="scientific">Gossypium gossypioides</name>
    <name type="common">Mexican cotton</name>
    <name type="synonym">Selera gossypioides</name>
    <dbReference type="NCBI Taxonomy" id="34282"/>
    <lineage>
        <taxon>Eukaryota</taxon>
        <taxon>Viridiplantae</taxon>
        <taxon>Streptophyta</taxon>
        <taxon>Embryophyta</taxon>
        <taxon>Tracheophyta</taxon>
        <taxon>Spermatophyta</taxon>
        <taxon>Magnoliopsida</taxon>
        <taxon>eudicotyledons</taxon>
        <taxon>Gunneridae</taxon>
        <taxon>Pentapetalae</taxon>
        <taxon>rosids</taxon>
        <taxon>malvids</taxon>
        <taxon>Malvales</taxon>
        <taxon>Malvaceae</taxon>
        <taxon>Malvoideae</taxon>
        <taxon>Gossypium</taxon>
    </lineage>
</organism>
<proteinExistence type="predicted"/>
<evidence type="ECO:0000313" key="3">
    <source>
        <dbReference type="Proteomes" id="UP000593579"/>
    </source>
</evidence>
<gene>
    <name evidence="2" type="ORF">Gogos_005953</name>
</gene>
<protein>
    <submittedName>
        <fullName evidence="2">Uncharacterized protein</fullName>
    </submittedName>
</protein>
<dbReference type="EMBL" id="JABEZY010000008">
    <property type="protein sequence ID" value="MBA0743248.1"/>
    <property type="molecule type" value="Genomic_DNA"/>
</dbReference>
<feature type="compositionally biased region" description="Basic and acidic residues" evidence="1">
    <location>
        <begin position="47"/>
        <end position="60"/>
    </location>
</feature>
<feature type="region of interest" description="Disordered" evidence="1">
    <location>
        <begin position="44"/>
        <end position="70"/>
    </location>
</feature>
<keyword evidence="3" id="KW-1185">Reference proteome</keyword>
<name>A0A7J9C4E0_GOSGO</name>